<dbReference type="SUPFAM" id="SSF56672">
    <property type="entry name" value="DNA/RNA polymerases"/>
    <property type="match status" value="1"/>
</dbReference>
<evidence type="ECO:0000259" key="2">
    <source>
        <dbReference type="Pfam" id="PF07727"/>
    </source>
</evidence>
<feature type="domain" description="Reverse transcriptase Ty1/copia-type" evidence="2">
    <location>
        <begin position="185"/>
        <end position="290"/>
    </location>
</feature>
<feature type="region of interest" description="Disordered" evidence="1">
    <location>
        <begin position="60"/>
        <end position="144"/>
    </location>
</feature>
<dbReference type="InterPro" id="IPR043502">
    <property type="entry name" value="DNA/RNA_pol_sf"/>
</dbReference>
<evidence type="ECO:0000313" key="3">
    <source>
        <dbReference type="EMBL" id="KAK1628748.1"/>
    </source>
</evidence>
<feature type="region of interest" description="Disordered" evidence="1">
    <location>
        <begin position="1"/>
        <end position="24"/>
    </location>
</feature>
<sequence>MIPLSGRVRRSPESRDGIGGGVSGRFSVSWLSGIVSERSSSTVIDAHVPVIDVHAEERDPMPHAAPTSAPAPSASAAPCDGPASSSHAASSPPGATPSVDQPASPPVEGSSNPSITTPAAALGHAMVTRARDNTRREKTYTDGNVRYDPGRRAFFAAPVSHRDALREMAWRAAMADEVAALHHTKTWVLVPRPPGVNIVGCKWIFKTKHRPDGSIDKHKARLVARGFTQRHGIDYGDTFSPVIKPATVRLVLSLAVSRGWSYRQVDVSNAFLHGFLSEDVYMLEICPRGNNKSGYCISLCL</sequence>
<feature type="compositionally biased region" description="Low complexity" evidence="1">
    <location>
        <begin position="62"/>
        <end position="98"/>
    </location>
</feature>
<evidence type="ECO:0000256" key="1">
    <source>
        <dbReference type="SAM" id="MobiDB-lite"/>
    </source>
</evidence>
<reference evidence="3" key="1">
    <citation type="submission" date="2023-07" db="EMBL/GenBank/DDBJ databases">
        <title>A chromosome-level genome assembly of Lolium multiflorum.</title>
        <authorList>
            <person name="Chen Y."/>
            <person name="Copetti D."/>
            <person name="Kolliker R."/>
            <person name="Studer B."/>
        </authorList>
    </citation>
    <scope>NUCLEOTIDE SEQUENCE</scope>
    <source>
        <strain evidence="3">02402/16</strain>
        <tissue evidence="3">Leaf</tissue>
    </source>
</reference>
<dbReference type="AlphaFoldDB" id="A0AAD8RPG0"/>
<dbReference type="Proteomes" id="UP001231189">
    <property type="component" value="Unassembled WGS sequence"/>
</dbReference>
<feature type="compositionally biased region" description="Basic and acidic residues" evidence="1">
    <location>
        <begin position="129"/>
        <end position="140"/>
    </location>
</feature>
<keyword evidence="4" id="KW-1185">Reference proteome</keyword>
<dbReference type="InterPro" id="IPR013103">
    <property type="entry name" value="RVT_2"/>
</dbReference>
<comment type="caution">
    <text evidence="3">The sequence shown here is derived from an EMBL/GenBank/DDBJ whole genome shotgun (WGS) entry which is preliminary data.</text>
</comment>
<dbReference type="Pfam" id="PF07727">
    <property type="entry name" value="RVT_2"/>
    <property type="match status" value="1"/>
</dbReference>
<name>A0AAD8RPG0_LOLMU</name>
<accession>A0AAD8RPG0</accession>
<gene>
    <name evidence="3" type="ORF">QYE76_003063</name>
</gene>
<evidence type="ECO:0000313" key="4">
    <source>
        <dbReference type="Proteomes" id="UP001231189"/>
    </source>
</evidence>
<dbReference type="EMBL" id="JAUUTY010000005">
    <property type="protein sequence ID" value="KAK1628748.1"/>
    <property type="molecule type" value="Genomic_DNA"/>
</dbReference>
<protein>
    <recommendedName>
        <fullName evidence="2">Reverse transcriptase Ty1/copia-type domain-containing protein</fullName>
    </recommendedName>
</protein>
<organism evidence="3 4">
    <name type="scientific">Lolium multiflorum</name>
    <name type="common">Italian ryegrass</name>
    <name type="synonym">Lolium perenne subsp. multiflorum</name>
    <dbReference type="NCBI Taxonomy" id="4521"/>
    <lineage>
        <taxon>Eukaryota</taxon>
        <taxon>Viridiplantae</taxon>
        <taxon>Streptophyta</taxon>
        <taxon>Embryophyta</taxon>
        <taxon>Tracheophyta</taxon>
        <taxon>Spermatophyta</taxon>
        <taxon>Magnoliopsida</taxon>
        <taxon>Liliopsida</taxon>
        <taxon>Poales</taxon>
        <taxon>Poaceae</taxon>
        <taxon>BOP clade</taxon>
        <taxon>Pooideae</taxon>
        <taxon>Poodae</taxon>
        <taxon>Poeae</taxon>
        <taxon>Poeae Chloroplast Group 2 (Poeae type)</taxon>
        <taxon>Loliodinae</taxon>
        <taxon>Loliinae</taxon>
        <taxon>Lolium</taxon>
    </lineage>
</organism>
<proteinExistence type="predicted"/>